<protein>
    <submittedName>
        <fullName evidence="1">Uncharacterized protein</fullName>
    </submittedName>
</protein>
<dbReference type="RefSeq" id="WP_019687587.1">
    <property type="nucleotide sequence ID" value="NZ_CP036496.1"/>
</dbReference>
<dbReference type="GeneID" id="93346428"/>
<dbReference type="Proteomes" id="UP000254400">
    <property type="component" value="Unassembled WGS sequence"/>
</dbReference>
<sequence length="78" mass="9404">MFKADNFQIVSKLEWENFLFWLDEINEPYQWIPVSIGDRVNIKNSVNTLIAYKCFQHDGDYFAIRADEYKNWSQAYSK</sequence>
<name>A0A378Y0G7_PAEPO</name>
<gene>
    <name evidence="1" type="ORF">NCTC10343_03063</name>
</gene>
<evidence type="ECO:0000313" key="1">
    <source>
        <dbReference type="EMBL" id="SUA70193.1"/>
    </source>
</evidence>
<organism evidence="1 2">
    <name type="scientific">Paenibacillus polymyxa</name>
    <name type="common">Bacillus polymyxa</name>
    <dbReference type="NCBI Taxonomy" id="1406"/>
    <lineage>
        <taxon>Bacteria</taxon>
        <taxon>Bacillati</taxon>
        <taxon>Bacillota</taxon>
        <taxon>Bacilli</taxon>
        <taxon>Bacillales</taxon>
        <taxon>Paenibacillaceae</taxon>
        <taxon>Paenibacillus</taxon>
    </lineage>
</organism>
<reference evidence="1 2" key="1">
    <citation type="submission" date="2018-06" db="EMBL/GenBank/DDBJ databases">
        <authorList>
            <consortium name="Pathogen Informatics"/>
            <person name="Doyle S."/>
        </authorList>
    </citation>
    <scope>NUCLEOTIDE SEQUENCE [LARGE SCALE GENOMIC DNA]</scope>
    <source>
        <strain evidence="1 2">NCTC10343</strain>
    </source>
</reference>
<evidence type="ECO:0000313" key="2">
    <source>
        <dbReference type="Proteomes" id="UP000254400"/>
    </source>
</evidence>
<accession>A0A378Y0G7</accession>
<proteinExistence type="predicted"/>
<dbReference type="EMBL" id="UGSC01000001">
    <property type="protein sequence ID" value="SUA70193.1"/>
    <property type="molecule type" value="Genomic_DNA"/>
</dbReference>
<dbReference type="AlphaFoldDB" id="A0A378Y0G7"/>